<dbReference type="CDD" id="cd06661">
    <property type="entry name" value="GGCT_like"/>
    <property type="match status" value="1"/>
</dbReference>
<organism evidence="2 3">
    <name type="scientific">Clostridium innocuum</name>
    <dbReference type="NCBI Taxonomy" id="1522"/>
    <lineage>
        <taxon>Bacteria</taxon>
        <taxon>Bacillati</taxon>
        <taxon>Bacillota</taxon>
        <taxon>Clostridia</taxon>
        <taxon>Eubacteriales</taxon>
        <taxon>Clostridiaceae</taxon>
        <taxon>Clostridium</taxon>
    </lineage>
</organism>
<comment type="caution">
    <text evidence="2">The sequence shown here is derived from an EMBL/GenBank/DDBJ whole genome shotgun (WGS) entry which is preliminary data.</text>
</comment>
<proteinExistence type="predicted"/>
<dbReference type="SUPFAM" id="SSF110857">
    <property type="entry name" value="Gamma-glutamyl cyclotransferase-like"/>
    <property type="match status" value="1"/>
</dbReference>
<dbReference type="InterPro" id="IPR036568">
    <property type="entry name" value="GGCT-like_sf"/>
</dbReference>
<dbReference type="AlphaFoldDB" id="A0A099IBZ0"/>
<dbReference type="EMBL" id="JQIF01000009">
    <property type="protein sequence ID" value="KGJ54702.1"/>
    <property type="molecule type" value="Genomic_DNA"/>
</dbReference>
<protein>
    <submittedName>
        <fullName evidence="2">Branched-chain alpha-keto acid dehydrogenase</fullName>
    </submittedName>
</protein>
<dbReference type="RefSeq" id="WP_044903654.1">
    <property type="nucleotide sequence ID" value="NZ_JQIF01000009.1"/>
</dbReference>
<evidence type="ECO:0000313" key="3">
    <source>
        <dbReference type="Proteomes" id="UP000030008"/>
    </source>
</evidence>
<feature type="domain" description="Gamma-glutamylcyclotransferase AIG2-like" evidence="1">
    <location>
        <begin position="3"/>
        <end position="113"/>
    </location>
</feature>
<dbReference type="Gene3D" id="3.10.490.10">
    <property type="entry name" value="Gamma-glutamyl cyclotransferase-like"/>
    <property type="match status" value="1"/>
</dbReference>
<gene>
    <name evidence="2" type="ORF">CIAN88_01765</name>
</gene>
<reference evidence="2 3" key="1">
    <citation type="submission" date="2014-08" db="EMBL/GenBank/DDBJ databases">
        <title>Clostridium innocuum, an unnegligible vancomycin-resistant pathogen causing extra-intestinal infections.</title>
        <authorList>
            <person name="Feng Y."/>
            <person name="Chiu C.-H."/>
        </authorList>
    </citation>
    <scope>NUCLEOTIDE SEQUENCE [LARGE SCALE GENOMIC DNA]</scope>
    <source>
        <strain evidence="2 3">AN88</strain>
    </source>
</reference>
<sequence>MKLFVYGSLRMGLYNYELYLKGKSQLLGYGYVIGELCSLKERSYPALLPGNSRILGEIYEVDEAAARAVDALEEYVPGSSENEYEKINTQILDEQGRQLDILPVYWYHVEKPGNRELLDEIIQEHDFTAYCKAKAN</sequence>
<dbReference type="InterPro" id="IPR013024">
    <property type="entry name" value="GGCT-like"/>
</dbReference>
<evidence type="ECO:0000259" key="1">
    <source>
        <dbReference type="Pfam" id="PF06094"/>
    </source>
</evidence>
<dbReference type="Proteomes" id="UP000030008">
    <property type="component" value="Unassembled WGS sequence"/>
</dbReference>
<name>A0A099IBZ0_CLOIN</name>
<evidence type="ECO:0000313" key="2">
    <source>
        <dbReference type="EMBL" id="KGJ54702.1"/>
    </source>
</evidence>
<accession>A0A099IBZ0</accession>
<dbReference type="InterPro" id="IPR009288">
    <property type="entry name" value="AIG2-like_dom"/>
</dbReference>
<dbReference type="Pfam" id="PF06094">
    <property type="entry name" value="GGACT"/>
    <property type="match status" value="1"/>
</dbReference>